<evidence type="ECO:0000256" key="1">
    <source>
        <dbReference type="SAM" id="SignalP"/>
    </source>
</evidence>
<dbReference type="AlphaFoldDB" id="A0AAW1R3M4"/>
<name>A0AAW1R3M4_9CHLO</name>
<dbReference type="Gene3D" id="3.30.70.100">
    <property type="match status" value="1"/>
</dbReference>
<feature type="domain" description="ABM" evidence="2">
    <location>
        <begin position="62"/>
        <end position="126"/>
    </location>
</feature>
<sequence length="151" mass="17103">MSFTKVLLISAVVSTFAIQIEATSRLADFASSARDVFQGITTAVPRHDQIAAQANGKAYPLIEFKVPPQHEKEFVNLFRTVHEIVAEQEPEVKYSLSRQSDGNLIWYIYGEFASVEDYNKHASQQYEHDFYNGINELGIVWESHLLQPVLG</sequence>
<dbReference type="InterPro" id="IPR011008">
    <property type="entry name" value="Dimeric_a/b-barrel"/>
</dbReference>
<evidence type="ECO:0000259" key="2">
    <source>
        <dbReference type="Pfam" id="PF03992"/>
    </source>
</evidence>
<organism evidence="3 4">
    <name type="scientific">Apatococcus lobatus</name>
    <dbReference type="NCBI Taxonomy" id="904363"/>
    <lineage>
        <taxon>Eukaryota</taxon>
        <taxon>Viridiplantae</taxon>
        <taxon>Chlorophyta</taxon>
        <taxon>core chlorophytes</taxon>
        <taxon>Trebouxiophyceae</taxon>
        <taxon>Chlorellales</taxon>
        <taxon>Chlorellaceae</taxon>
        <taxon>Apatococcus</taxon>
    </lineage>
</organism>
<dbReference type="EMBL" id="JALJOS010000016">
    <property type="protein sequence ID" value="KAK9828322.1"/>
    <property type="molecule type" value="Genomic_DNA"/>
</dbReference>
<proteinExistence type="predicted"/>
<keyword evidence="4" id="KW-1185">Reference proteome</keyword>
<comment type="caution">
    <text evidence="3">The sequence shown here is derived from an EMBL/GenBank/DDBJ whole genome shotgun (WGS) entry which is preliminary data.</text>
</comment>
<accession>A0AAW1R3M4</accession>
<evidence type="ECO:0000313" key="3">
    <source>
        <dbReference type="EMBL" id="KAK9828322.1"/>
    </source>
</evidence>
<keyword evidence="1" id="KW-0732">Signal</keyword>
<evidence type="ECO:0000313" key="4">
    <source>
        <dbReference type="Proteomes" id="UP001438707"/>
    </source>
</evidence>
<feature type="chain" id="PRO_5043934756" description="ABM domain-containing protein" evidence="1">
    <location>
        <begin position="23"/>
        <end position="151"/>
    </location>
</feature>
<protein>
    <recommendedName>
        <fullName evidence="2">ABM domain-containing protein</fullName>
    </recommendedName>
</protein>
<dbReference type="InterPro" id="IPR007138">
    <property type="entry name" value="ABM_dom"/>
</dbReference>
<reference evidence="3 4" key="1">
    <citation type="journal article" date="2024" name="Nat. Commun.">
        <title>Phylogenomics reveals the evolutionary origins of lichenization in chlorophyte algae.</title>
        <authorList>
            <person name="Puginier C."/>
            <person name="Libourel C."/>
            <person name="Otte J."/>
            <person name="Skaloud P."/>
            <person name="Haon M."/>
            <person name="Grisel S."/>
            <person name="Petersen M."/>
            <person name="Berrin J.G."/>
            <person name="Delaux P.M."/>
            <person name="Dal Grande F."/>
            <person name="Keller J."/>
        </authorList>
    </citation>
    <scope>NUCLEOTIDE SEQUENCE [LARGE SCALE GENOMIC DNA]</scope>
    <source>
        <strain evidence="3 4">SAG 2145</strain>
    </source>
</reference>
<feature type="signal peptide" evidence="1">
    <location>
        <begin position="1"/>
        <end position="22"/>
    </location>
</feature>
<dbReference type="Pfam" id="PF03992">
    <property type="entry name" value="ABM"/>
    <property type="match status" value="1"/>
</dbReference>
<dbReference type="Proteomes" id="UP001438707">
    <property type="component" value="Unassembled WGS sequence"/>
</dbReference>
<dbReference type="SUPFAM" id="SSF54909">
    <property type="entry name" value="Dimeric alpha+beta barrel"/>
    <property type="match status" value="1"/>
</dbReference>
<gene>
    <name evidence="3" type="ORF">WJX74_008739</name>
</gene>